<dbReference type="InterPro" id="IPR029058">
    <property type="entry name" value="AB_hydrolase_fold"/>
</dbReference>
<sequence length="536" mass="56924">MAKQYVLDGDMVVCTSGARQTTIHVSSQYMVKRGSGKLVATEDDRFTGCFLCQKITAVESSYGMISGAIIGAIAGAQLMPATTALGFTAGAVYGLFSGANEGNKIGSAAGEMAGGAIGEAIGAMTMPFPLSPLGALAGKKLGQALGSVAGGLIGAVCNGLVKGIEYGVKGALIGSIAAPIAGALIGGITNGVGRSCITNMIVKKINPCSLLTKGIPWTSLHEDVTIAGKHALMPDAKITCPMAGLISITKPDWDIMLMCAKMSYWVYCTPDKYKEYEKYDPENMGWREVTPEELVEKGMLRKSNNGVYVLEGNNAIKYHPENYNNRTRYFFTDKDYNGYVNDDTAENGSGMKMGMYEKDGHYILVARGTARTPDWIDDNLTQGVGLGSDQYEQVISVSKKASQRVGKQNITITGHSMGGGTSSASGIITGSDTYAFNPAGVHPNTVAKYGKTRANSSNVYSIYAASDPLNGLQNNLPTLAPSSVGMRMELDTENHFDLLDPLAYPLDGHGMPLLIEEIERQAALHKDDNKLLASHK</sequence>
<organism evidence="1 3">
    <name type="scientific">Prevotella fusca JCM 17724</name>
    <dbReference type="NCBI Taxonomy" id="1236517"/>
    <lineage>
        <taxon>Bacteria</taxon>
        <taxon>Pseudomonadati</taxon>
        <taxon>Bacteroidota</taxon>
        <taxon>Bacteroidia</taxon>
        <taxon>Bacteroidales</taxon>
        <taxon>Prevotellaceae</taxon>
        <taxon>Prevotella</taxon>
    </lineage>
</organism>
<dbReference type="Proteomes" id="UP000682005">
    <property type="component" value="Chromosome 1"/>
</dbReference>
<reference evidence="1 3" key="1">
    <citation type="submission" date="2015-07" db="EMBL/GenBank/DDBJ databases">
        <authorList>
            <person name="Noorani M."/>
        </authorList>
    </citation>
    <scope>NUCLEOTIDE SEQUENCE [LARGE SCALE GENOMIC DNA]</scope>
    <source>
        <strain evidence="1 3">W1435</strain>
    </source>
</reference>
<dbReference type="Proteomes" id="UP000060345">
    <property type="component" value="Chromosome 1"/>
</dbReference>
<dbReference type="STRING" id="1236517.ADJ77_05825"/>
<dbReference type="SUPFAM" id="SSF53474">
    <property type="entry name" value="alpha/beta-Hydrolases"/>
    <property type="match status" value="1"/>
</dbReference>
<dbReference type="eggNOG" id="COG5153">
    <property type="taxonomic scope" value="Bacteria"/>
</dbReference>
<dbReference type="EMBL" id="CP072370">
    <property type="protein sequence ID" value="QUB86949.1"/>
    <property type="molecule type" value="Genomic_DNA"/>
</dbReference>
<reference evidence="2 4" key="2">
    <citation type="submission" date="2021-03" db="EMBL/GenBank/DDBJ databases">
        <title>Human Oral Microbial Genomes.</title>
        <authorList>
            <person name="Johnston C.D."/>
            <person name="Chen T."/>
            <person name="Dewhirst F.E."/>
        </authorList>
    </citation>
    <scope>NUCLEOTIDE SEQUENCE [LARGE SCALE GENOMIC DNA]</scope>
    <source>
        <strain evidence="2 4">W1435</strain>
    </source>
</reference>
<protein>
    <recommendedName>
        <fullName evidence="5">Phospholipase</fullName>
    </recommendedName>
</protein>
<dbReference type="EMBL" id="CP012074">
    <property type="protein sequence ID" value="AKU69316.1"/>
    <property type="molecule type" value="Genomic_DNA"/>
</dbReference>
<evidence type="ECO:0000313" key="2">
    <source>
        <dbReference type="EMBL" id="QUB86949.1"/>
    </source>
</evidence>
<accession>A0A0K1NKV5</accession>
<evidence type="ECO:0008006" key="5">
    <source>
        <dbReference type="Google" id="ProtNLM"/>
    </source>
</evidence>
<evidence type="ECO:0000313" key="4">
    <source>
        <dbReference type="Proteomes" id="UP000682005"/>
    </source>
</evidence>
<dbReference type="AlphaFoldDB" id="A0A0K1NKV5"/>
<evidence type="ECO:0000313" key="1">
    <source>
        <dbReference type="EMBL" id="AKU69316.1"/>
    </source>
</evidence>
<dbReference type="Pfam" id="PF26363">
    <property type="entry name" value="Phospholipase-like"/>
    <property type="match status" value="1"/>
</dbReference>
<dbReference type="KEGG" id="pfus:ADJ77_05825"/>
<gene>
    <name evidence="1" type="ORF">ADJ77_05825</name>
    <name evidence="2" type="ORF">J5A51_12900</name>
</gene>
<dbReference type="Gene3D" id="3.40.50.1820">
    <property type="entry name" value="alpha/beta hydrolase"/>
    <property type="match status" value="1"/>
</dbReference>
<name>A0A0K1NKV5_9BACT</name>
<proteinExistence type="predicted"/>
<evidence type="ECO:0000313" key="3">
    <source>
        <dbReference type="Proteomes" id="UP000060345"/>
    </source>
</evidence>
<dbReference type="RefSeq" id="WP_050696130.1">
    <property type="nucleotide sequence ID" value="NZ_CP012074.1"/>
</dbReference>
<keyword evidence="4" id="KW-1185">Reference proteome</keyword>